<organism evidence="2 3">
    <name type="scientific">Dactylosporangium maewongense</name>
    <dbReference type="NCBI Taxonomy" id="634393"/>
    <lineage>
        <taxon>Bacteria</taxon>
        <taxon>Bacillati</taxon>
        <taxon>Actinomycetota</taxon>
        <taxon>Actinomycetes</taxon>
        <taxon>Micromonosporales</taxon>
        <taxon>Micromonosporaceae</taxon>
        <taxon>Dactylosporangium</taxon>
    </lineage>
</organism>
<accession>A0ABP4MTW5</accession>
<dbReference type="Proteomes" id="UP001501470">
    <property type="component" value="Unassembled WGS sequence"/>
</dbReference>
<dbReference type="EMBL" id="BAAAQD010000021">
    <property type="protein sequence ID" value="GAA1550229.1"/>
    <property type="molecule type" value="Genomic_DNA"/>
</dbReference>
<evidence type="ECO:0000256" key="1">
    <source>
        <dbReference type="SAM" id="MobiDB-lite"/>
    </source>
</evidence>
<feature type="compositionally biased region" description="Gly residues" evidence="1">
    <location>
        <begin position="105"/>
        <end position="121"/>
    </location>
</feature>
<gene>
    <name evidence="2" type="ORF">GCM10009827_083550</name>
</gene>
<proteinExistence type="predicted"/>
<comment type="caution">
    <text evidence="2">The sequence shown here is derived from an EMBL/GenBank/DDBJ whole genome shotgun (WGS) entry which is preliminary data.</text>
</comment>
<feature type="region of interest" description="Disordered" evidence="1">
    <location>
        <begin position="102"/>
        <end position="121"/>
    </location>
</feature>
<name>A0ABP4MTW5_9ACTN</name>
<protein>
    <submittedName>
        <fullName evidence="2">Uncharacterized protein</fullName>
    </submittedName>
</protein>
<keyword evidence="3" id="KW-1185">Reference proteome</keyword>
<evidence type="ECO:0000313" key="3">
    <source>
        <dbReference type="Proteomes" id="UP001501470"/>
    </source>
</evidence>
<evidence type="ECO:0000313" key="2">
    <source>
        <dbReference type="EMBL" id="GAA1550229.1"/>
    </source>
</evidence>
<sequence>MPYGDRRPYVVADSLTELRGPTSGTVVLPRHLDWSGSADHNLDRPARLASMYRTVLVEAATEDDLRAWLDGVLLVGLWRAMWLPARLRGLWENRFPELARCVGSAQGGGDRGGGGGDKGGD</sequence>
<reference evidence="3" key="1">
    <citation type="journal article" date="2019" name="Int. J. Syst. Evol. Microbiol.">
        <title>The Global Catalogue of Microorganisms (GCM) 10K type strain sequencing project: providing services to taxonomists for standard genome sequencing and annotation.</title>
        <authorList>
            <consortium name="The Broad Institute Genomics Platform"/>
            <consortium name="The Broad Institute Genome Sequencing Center for Infectious Disease"/>
            <person name="Wu L."/>
            <person name="Ma J."/>
        </authorList>
    </citation>
    <scope>NUCLEOTIDE SEQUENCE [LARGE SCALE GENOMIC DNA]</scope>
    <source>
        <strain evidence="3">JCM 15933</strain>
    </source>
</reference>